<dbReference type="Proteomes" id="UP000284842">
    <property type="component" value="Unassembled WGS sequence"/>
</dbReference>
<dbReference type="AlphaFoldDB" id="A0A409YHF0"/>
<dbReference type="EMBL" id="NHTK01001168">
    <property type="protein sequence ID" value="PPR02430.1"/>
    <property type="molecule type" value="Genomic_DNA"/>
</dbReference>
<dbReference type="SUPFAM" id="SSF141000">
    <property type="entry name" value="Glu-tRNAGln amidotransferase C subunit"/>
    <property type="match status" value="1"/>
</dbReference>
<sequence>MLSIASKRLLPRLYSLSTTSTSRTASTDALNNVKIETDEFGIPTTPTWSVNELLSSYPSPKLSPETVERLYKLSALIPPARDTPEQQTVVRDLEQMIRLVEAVRLIDTTGVTPVPRAVKEDADKQAFADSIPEATGRKLLKYASRVQDNLYVVNKA</sequence>
<dbReference type="InterPro" id="IPR049545">
    <property type="entry name" value="Gta3_dom"/>
</dbReference>
<evidence type="ECO:0000313" key="3">
    <source>
        <dbReference type="Proteomes" id="UP000284842"/>
    </source>
</evidence>
<evidence type="ECO:0000313" key="2">
    <source>
        <dbReference type="EMBL" id="PPR02430.1"/>
    </source>
</evidence>
<keyword evidence="3" id="KW-1185">Reference proteome</keyword>
<dbReference type="InterPro" id="IPR036113">
    <property type="entry name" value="Asp/Glu-ADT_sf_sub_c"/>
</dbReference>
<protein>
    <recommendedName>
        <fullName evidence="1">Glutamyl-tRNA amidotransferase complex subunit Gta3 domain-containing protein</fullName>
    </recommendedName>
</protein>
<dbReference type="InParanoid" id="A0A409YHF0"/>
<name>A0A409YHF0_9AGAR</name>
<feature type="domain" description="Glutamyl-tRNA amidotransferase complex subunit Gta3" evidence="1">
    <location>
        <begin position="58"/>
        <end position="113"/>
    </location>
</feature>
<reference evidence="2 3" key="1">
    <citation type="journal article" date="2018" name="Evol. Lett.">
        <title>Horizontal gene cluster transfer increased hallucinogenic mushroom diversity.</title>
        <authorList>
            <person name="Reynolds H.T."/>
            <person name="Vijayakumar V."/>
            <person name="Gluck-Thaler E."/>
            <person name="Korotkin H.B."/>
            <person name="Matheny P.B."/>
            <person name="Slot J.C."/>
        </authorList>
    </citation>
    <scope>NUCLEOTIDE SEQUENCE [LARGE SCALE GENOMIC DNA]</scope>
    <source>
        <strain evidence="2 3">2629</strain>
    </source>
</reference>
<dbReference type="GO" id="GO:0006450">
    <property type="term" value="P:regulation of translational fidelity"/>
    <property type="evidence" value="ECO:0007669"/>
    <property type="project" value="InterPro"/>
</dbReference>
<accession>A0A409YHF0</accession>
<proteinExistence type="predicted"/>
<gene>
    <name evidence="2" type="ORF">CVT24_001979</name>
</gene>
<comment type="caution">
    <text evidence="2">The sequence shown here is derived from an EMBL/GenBank/DDBJ whole genome shotgun (WGS) entry which is preliminary data.</text>
</comment>
<organism evidence="2 3">
    <name type="scientific">Panaeolus cyanescens</name>
    <dbReference type="NCBI Taxonomy" id="181874"/>
    <lineage>
        <taxon>Eukaryota</taxon>
        <taxon>Fungi</taxon>
        <taxon>Dikarya</taxon>
        <taxon>Basidiomycota</taxon>
        <taxon>Agaricomycotina</taxon>
        <taxon>Agaricomycetes</taxon>
        <taxon>Agaricomycetidae</taxon>
        <taxon>Agaricales</taxon>
        <taxon>Agaricineae</taxon>
        <taxon>Galeropsidaceae</taxon>
        <taxon>Panaeolus</taxon>
    </lineage>
</organism>
<dbReference type="OrthoDB" id="5522061at2759"/>
<dbReference type="Pfam" id="PF20978">
    <property type="entry name" value="Gta3"/>
    <property type="match status" value="1"/>
</dbReference>
<evidence type="ECO:0000259" key="1">
    <source>
        <dbReference type="Pfam" id="PF20978"/>
    </source>
</evidence>